<comment type="caution">
    <text evidence="2">The sequence shown here is derived from an EMBL/GenBank/DDBJ whole genome shotgun (WGS) entry which is preliminary data.</text>
</comment>
<dbReference type="Proteomes" id="UP000647172">
    <property type="component" value="Unassembled WGS sequence"/>
</dbReference>
<proteinExistence type="predicted"/>
<dbReference type="AlphaFoldDB" id="A0A919JN62"/>
<evidence type="ECO:0000256" key="1">
    <source>
        <dbReference type="SAM" id="MobiDB-lite"/>
    </source>
</evidence>
<evidence type="ECO:0000313" key="3">
    <source>
        <dbReference type="Proteomes" id="UP000647172"/>
    </source>
</evidence>
<keyword evidence="3" id="KW-1185">Reference proteome</keyword>
<name>A0A919JN62_9ACTN</name>
<protein>
    <submittedName>
        <fullName evidence="2">Uncharacterized protein</fullName>
    </submittedName>
</protein>
<feature type="region of interest" description="Disordered" evidence="1">
    <location>
        <begin position="1"/>
        <end position="40"/>
    </location>
</feature>
<dbReference type="RefSeq" id="WP_203776236.1">
    <property type="nucleotide sequence ID" value="NZ_BAAAYJ010000059.1"/>
</dbReference>
<reference evidence="2" key="1">
    <citation type="submission" date="2021-01" db="EMBL/GenBank/DDBJ databases">
        <title>Whole genome shotgun sequence of Actinoplanes nipponensis NBRC 14063.</title>
        <authorList>
            <person name="Komaki H."/>
            <person name="Tamura T."/>
        </authorList>
    </citation>
    <scope>NUCLEOTIDE SEQUENCE</scope>
    <source>
        <strain evidence="2">NBRC 14063</strain>
    </source>
</reference>
<organism evidence="2 3">
    <name type="scientific">Actinoplanes nipponensis</name>
    <dbReference type="NCBI Taxonomy" id="135950"/>
    <lineage>
        <taxon>Bacteria</taxon>
        <taxon>Bacillati</taxon>
        <taxon>Actinomycetota</taxon>
        <taxon>Actinomycetes</taxon>
        <taxon>Micromonosporales</taxon>
        <taxon>Micromonosporaceae</taxon>
        <taxon>Actinoplanes</taxon>
    </lineage>
</organism>
<dbReference type="EMBL" id="BOMQ01000090">
    <property type="protein sequence ID" value="GIE53863.1"/>
    <property type="molecule type" value="Genomic_DNA"/>
</dbReference>
<accession>A0A919JN62</accession>
<evidence type="ECO:0000313" key="2">
    <source>
        <dbReference type="EMBL" id="GIE53863.1"/>
    </source>
</evidence>
<sequence length="160" mass="16407">MTCCREPTASGNTTRDRGPGGHVGVATSAGRTGGPTRTSSARCPALLDGAGIPGAEAICSHGVAWYTRRLSGALLGALAGAGGEDLASILAAAIGETADDQRDTCDLAHVNSPQATVLIVREHRGRLDHLLLGGLPPAARPGGYWLARRIRGRPARRGIK</sequence>
<gene>
    <name evidence="2" type="ORF">Ani05nite_73970</name>
</gene>